<dbReference type="PANTHER" id="PTHR45825">
    <property type="entry name" value="GRANULE-BOUND STARCH SYNTHASE 1, CHLOROPLASTIC/AMYLOPLASTIC"/>
    <property type="match status" value="1"/>
</dbReference>
<gene>
    <name evidence="8" type="primary">glgA</name>
    <name evidence="11" type="ORF">ICJ83_03970</name>
</gene>
<keyword evidence="5 8" id="KW-0328">Glycosyltransferase</keyword>
<keyword evidence="6 8" id="KW-0808">Transferase</keyword>
<evidence type="ECO:0000313" key="11">
    <source>
        <dbReference type="EMBL" id="MBD0831283.1"/>
    </source>
</evidence>
<evidence type="ECO:0000259" key="9">
    <source>
        <dbReference type="Pfam" id="PF00534"/>
    </source>
</evidence>
<dbReference type="Gene3D" id="3.40.50.2000">
    <property type="entry name" value="Glycogen Phosphorylase B"/>
    <property type="match status" value="2"/>
</dbReference>
<dbReference type="GO" id="GO:0004373">
    <property type="term" value="F:alpha-1,4-glucan glucosyltransferase (UDP-glucose donor) activity"/>
    <property type="evidence" value="ECO:0007669"/>
    <property type="project" value="InterPro"/>
</dbReference>
<evidence type="ECO:0000313" key="12">
    <source>
        <dbReference type="Proteomes" id="UP000600588"/>
    </source>
</evidence>
<dbReference type="PANTHER" id="PTHR45825:SF11">
    <property type="entry name" value="ALPHA AMYLASE DOMAIN-CONTAINING PROTEIN"/>
    <property type="match status" value="1"/>
</dbReference>
<dbReference type="Proteomes" id="UP000600588">
    <property type="component" value="Unassembled WGS sequence"/>
</dbReference>
<dbReference type="InterPro" id="IPR013534">
    <property type="entry name" value="Starch_synth_cat_dom"/>
</dbReference>
<dbReference type="InterPro" id="IPR001296">
    <property type="entry name" value="Glyco_trans_1"/>
</dbReference>
<comment type="function">
    <text evidence="2 8">Synthesizes alpha-1,4-glucan chains using ADP-glucose.</text>
</comment>
<comment type="caution">
    <text evidence="11">The sequence shown here is derived from an EMBL/GenBank/DDBJ whole genome shotgun (WGS) entry which is preliminary data.</text>
</comment>
<evidence type="ECO:0000256" key="7">
    <source>
        <dbReference type="ARBA" id="ARBA00023056"/>
    </source>
</evidence>
<dbReference type="SUPFAM" id="SSF53756">
    <property type="entry name" value="UDP-Glycosyltransferase/glycogen phosphorylase"/>
    <property type="match status" value="1"/>
</dbReference>
<evidence type="ECO:0000256" key="6">
    <source>
        <dbReference type="ARBA" id="ARBA00022679"/>
    </source>
</evidence>
<evidence type="ECO:0000259" key="10">
    <source>
        <dbReference type="Pfam" id="PF08323"/>
    </source>
</evidence>
<feature type="domain" description="Starch synthase catalytic" evidence="10">
    <location>
        <begin position="3"/>
        <end position="231"/>
    </location>
</feature>
<dbReference type="EC" id="2.4.1.21" evidence="8"/>
<dbReference type="RefSeq" id="WP_188229047.1">
    <property type="nucleotide sequence ID" value="NZ_JACVXB010000001.1"/>
</dbReference>
<evidence type="ECO:0000256" key="2">
    <source>
        <dbReference type="ARBA" id="ARBA00002764"/>
    </source>
</evidence>
<dbReference type="EMBL" id="JACVXB010000001">
    <property type="protein sequence ID" value="MBD0831283.1"/>
    <property type="molecule type" value="Genomic_DNA"/>
</dbReference>
<dbReference type="AlphaFoldDB" id="A0A8J6U709"/>
<sequence>MTILHVSAECYPVAKVGGLADVVGALPKYQNSNGNRAQVIMPFYDNKFTQNNTFHSVYDGELNLGDTSYNFQIMVLQEKPLDFDVFFVNVPDLLFKDYVYSFDDTERFLAFQIASLDWLLTWDAYPDIIHCHDHHTGLVPFMLQESYKYEAFRDIPNLLTIHNAQYQGWFSHDKVGLIPPFNFDHVGLLDWGGQINPLAAAIKCAWRVTTVSPSYMEELKHAANGLESLLSAESEKCVGILNGIDTNVWNPNTDNYIIKNYTQKSVTQGANANKKHLCETFNLDYKKPLFAFIGRLVGEKGSDLFPEVFKNALETNSCSMLLLGSGNPEVEAQLEALKSEFKGIYNAFIGYDEKLSHIIYAGADFLLMPSRVEPCGLNQMYALRYGTIPIVRSIGGLKDTVIDISEENGFGICHENTTVTEINEAINRGITLFKDQPTYKGIRKKIMDIDHSWDASAVEYINLYNTLKLTRND</sequence>
<dbReference type="NCBIfam" id="TIGR02095">
    <property type="entry name" value="glgA"/>
    <property type="match status" value="1"/>
</dbReference>
<dbReference type="CDD" id="cd03791">
    <property type="entry name" value="GT5_Glycogen_synthase_DULL1-like"/>
    <property type="match status" value="1"/>
</dbReference>
<name>A0A8J6U709_9FLAO</name>
<proteinExistence type="inferred from homology"/>
<evidence type="ECO:0000256" key="5">
    <source>
        <dbReference type="ARBA" id="ARBA00022676"/>
    </source>
</evidence>
<comment type="pathway">
    <text evidence="3 8">Glycan biosynthesis; glycogen biosynthesis.</text>
</comment>
<evidence type="ECO:0000256" key="3">
    <source>
        <dbReference type="ARBA" id="ARBA00004964"/>
    </source>
</evidence>
<reference evidence="11 12" key="1">
    <citation type="submission" date="2020-09" db="EMBL/GenBank/DDBJ databases">
        <title>TT11 complete genome.</title>
        <authorList>
            <person name="Wu Z."/>
        </authorList>
    </citation>
    <scope>NUCLEOTIDE SEQUENCE [LARGE SCALE GENOMIC DNA]</scope>
    <source>
        <strain evidence="11 12">TT11</strain>
    </source>
</reference>
<evidence type="ECO:0000256" key="4">
    <source>
        <dbReference type="ARBA" id="ARBA00010281"/>
    </source>
</evidence>
<comment type="catalytic activity">
    <reaction evidence="1 8">
        <text>[(1-&gt;4)-alpha-D-glucosyl](n) + ADP-alpha-D-glucose = [(1-&gt;4)-alpha-D-glucosyl](n+1) + ADP + H(+)</text>
        <dbReference type="Rhea" id="RHEA:18189"/>
        <dbReference type="Rhea" id="RHEA-COMP:9584"/>
        <dbReference type="Rhea" id="RHEA-COMP:9587"/>
        <dbReference type="ChEBI" id="CHEBI:15378"/>
        <dbReference type="ChEBI" id="CHEBI:15444"/>
        <dbReference type="ChEBI" id="CHEBI:57498"/>
        <dbReference type="ChEBI" id="CHEBI:456216"/>
        <dbReference type="EC" id="2.4.1.21"/>
    </reaction>
</comment>
<comment type="similarity">
    <text evidence="4 8">Belongs to the glycosyltransferase 1 family. Bacterial/plant glycogen synthase subfamily.</text>
</comment>
<keyword evidence="12" id="KW-1185">Reference proteome</keyword>
<dbReference type="GO" id="GO:0009011">
    <property type="term" value="F:alpha-1,4-glucan glucosyltransferase (ADP-glucose donor) activity"/>
    <property type="evidence" value="ECO:0007669"/>
    <property type="project" value="UniProtKB-UniRule"/>
</dbReference>
<dbReference type="HAMAP" id="MF_00484">
    <property type="entry name" value="Glycogen_synth"/>
    <property type="match status" value="1"/>
</dbReference>
<dbReference type="GO" id="GO:0005978">
    <property type="term" value="P:glycogen biosynthetic process"/>
    <property type="evidence" value="ECO:0007669"/>
    <property type="project" value="UniProtKB-UniRule"/>
</dbReference>
<keyword evidence="7 8" id="KW-0320">Glycogen biosynthesis</keyword>
<dbReference type="UniPathway" id="UPA00164"/>
<organism evidence="11 12">
    <name type="scientific">Aestuariibaculum sediminum</name>
    <dbReference type="NCBI Taxonomy" id="2770637"/>
    <lineage>
        <taxon>Bacteria</taxon>
        <taxon>Pseudomonadati</taxon>
        <taxon>Bacteroidota</taxon>
        <taxon>Flavobacteriia</taxon>
        <taxon>Flavobacteriales</taxon>
        <taxon>Flavobacteriaceae</taxon>
    </lineage>
</organism>
<feature type="domain" description="Glycosyl transferase family 1" evidence="9">
    <location>
        <begin position="282"/>
        <end position="428"/>
    </location>
</feature>
<protein>
    <recommendedName>
        <fullName evidence="8">Glycogen synthase</fullName>
        <ecNumber evidence="8">2.4.1.21</ecNumber>
    </recommendedName>
    <alternativeName>
        <fullName evidence="8">Starch [bacterial glycogen] synthase</fullName>
    </alternativeName>
</protein>
<dbReference type="Pfam" id="PF00534">
    <property type="entry name" value="Glycos_transf_1"/>
    <property type="match status" value="1"/>
</dbReference>
<dbReference type="InterPro" id="IPR011835">
    <property type="entry name" value="GS/SS"/>
</dbReference>
<dbReference type="Pfam" id="PF08323">
    <property type="entry name" value="Glyco_transf_5"/>
    <property type="match status" value="1"/>
</dbReference>
<feature type="binding site" evidence="8">
    <location>
        <position position="15"/>
    </location>
    <ligand>
        <name>ADP-alpha-D-glucose</name>
        <dbReference type="ChEBI" id="CHEBI:57498"/>
    </ligand>
</feature>
<evidence type="ECO:0000256" key="1">
    <source>
        <dbReference type="ARBA" id="ARBA00001478"/>
    </source>
</evidence>
<accession>A0A8J6U709</accession>
<evidence type="ECO:0000256" key="8">
    <source>
        <dbReference type="HAMAP-Rule" id="MF_00484"/>
    </source>
</evidence>